<comment type="similarity">
    <text evidence="3">Belongs to the CheD family.</text>
</comment>
<gene>
    <name evidence="3 4" type="primary">cheD</name>
    <name evidence="5" type="ORF">HQQ74_04390</name>
    <name evidence="4" type="ORF">MMAB1_2416</name>
</gene>
<dbReference type="GO" id="GO:0050568">
    <property type="term" value="F:protein-glutamine glutaminase activity"/>
    <property type="evidence" value="ECO:0007669"/>
    <property type="project" value="UniProtKB-UniRule"/>
</dbReference>
<dbReference type="KEGG" id="mema:MMAB1_2416"/>
<dbReference type="EMBL" id="JABMJE010000042">
    <property type="protein sequence ID" value="NQS77936.1"/>
    <property type="molecule type" value="Genomic_DNA"/>
</dbReference>
<evidence type="ECO:0000256" key="2">
    <source>
        <dbReference type="ARBA" id="ARBA00022801"/>
    </source>
</evidence>
<dbReference type="EC" id="3.5.1.44" evidence="3"/>
<dbReference type="InterPro" id="IPR011324">
    <property type="entry name" value="Cytotoxic_necrot_fac-like_cat"/>
</dbReference>
<name>A0A0X3BNX8_9EURY</name>
<dbReference type="CDD" id="cd16352">
    <property type="entry name" value="CheD"/>
    <property type="match status" value="1"/>
</dbReference>
<dbReference type="SUPFAM" id="SSF64438">
    <property type="entry name" value="CNF1/YfiH-like putative cysteine hydrolases"/>
    <property type="match status" value="1"/>
</dbReference>
<organism evidence="4 6">
    <name type="scientific">Methanoculleus bourgensis</name>
    <dbReference type="NCBI Taxonomy" id="83986"/>
    <lineage>
        <taxon>Archaea</taxon>
        <taxon>Methanobacteriati</taxon>
        <taxon>Methanobacteriota</taxon>
        <taxon>Stenosarchaea group</taxon>
        <taxon>Methanomicrobia</taxon>
        <taxon>Methanomicrobiales</taxon>
        <taxon>Methanomicrobiaceae</taxon>
        <taxon>Methanoculleus</taxon>
    </lineage>
</organism>
<dbReference type="InterPro" id="IPR038592">
    <property type="entry name" value="CheD-like_sf"/>
</dbReference>
<evidence type="ECO:0000313" key="6">
    <source>
        <dbReference type="Proteomes" id="UP000069850"/>
    </source>
</evidence>
<evidence type="ECO:0000313" key="5">
    <source>
        <dbReference type="EMBL" id="NQS77936.1"/>
    </source>
</evidence>
<dbReference type="AlphaFoldDB" id="A0A0X3BNX8"/>
<protein>
    <recommendedName>
        <fullName evidence="3">Probable chemoreceptor glutamine deamidase CheD</fullName>
        <ecNumber evidence="3">3.5.1.44</ecNumber>
    </recommendedName>
</protein>
<keyword evidence="1 3" id="KW-0145">Chemotaxis</keyword>
<evidence type="ECO:0000256" key="1">
    <source>
        <dbReference type="ARBA" id="ARBA00022500"/>
    </source>
</evidence>
<dbReference type="Pfam" id="PF03975">
    <property type="entry name" value="CheD"/>
    <property type="match status" value="1"/>
</dbReference>
<sequence length="164" mass="17611">MKNNFFGEEKAVILGLGELRVGMCPMGTIGLGSCIALILHDQRRSLGGLAHIMLPESRGNTDRPGKFADTATSTLLLEMERLGSTRSAITANVVGGASMFEYSANSLNIGERNAAAVKGLLNDLGVRIAHEEIGGKVGRSVYYWPEEKGRLIIKRADGTCTELF</sequence>
<evidence type="ECO:0000313" key="4">
    <source>
        <dbReference type="EMBL" id="CVK33629.1"/>
    </source>
</evidence>
<proteinExistence type="inferred from homology"/>
<dbReference type="GO" id="GO:0006935">
    <property type="term" value="P:chemotaxis"/>
    <property type="evidence" value="ECO:0007669"/>
    <property type="project" value="UniProtKB-UniRule"/>
</dbReference>
<dbReference type="PANTHER" id="PTHR35147:SF1">
    <property type="entry name" value="CHEMORECEPTOR GLUTAMINE DEAMIDASE CHED-RELATED"/>
    <property type="match status" value="1"/>
</dbReference>
<dbReference type="OrthoDB" id="10499at2157"/>
<accession>A0A0X3BNX8</accession>
<dbReference type="InterPro" id="IPR005659">
    <property type="entry name" value="Chemorcpt_Glu_NH3ase_CheD"/>
</dbReference>
<keyword evidence="2 3" id="KW-0378">Hydrolase</keyword>
<reference evidence="5" key="2">
    <citation type="submission" date="2020-05" db="EMBL/GenBank/DDBJ databases">
        <title>The first insight into the ecology of ammonia-tolerant syntrophic propionate oxidizing bacteria.</title>
        <authorList>
            <person name="Singh A."/>
            <person name="Schnurer A."/>
            <person name="Westerholm M."/>
        </authorList>
    </citation>
    <scope>NUCLEOTIDE SEQUENCE</scope>
    <source>
        <strain evidence="5">MAG54</strain>
    </source>
</reference>
<dbReference type="Proteomes" id="UP000737555">
    <property type="component" value="Unassembled WGS sequence"/>
</dbReference>
<dbReference type="PROSITE" id="PS51257">
    <property type="entry name" value="PROKAR_LIPOPROTEIN"/>
    <property type="match status" value="1"/>
</dbReference>
<comment type="function">
    <text evidence="3">Probably deamidates glutamine residues to glutamate on methyl-accepting chemotaxis receptors (MCPs), playing an important role in chemotaxis.</text>
</comment>
<dbReference type="PANTHER" id="PTHR35147">
    <property type="entry name" value="CHEMORECEPTOR GLUTAMINE DEAMIDASE CHED-RELATED"/>
    <property type="match status" value="1"/>
</dbReference>
<dbReference type="Proteomes" id="UP000069850">
    <property type="component" value="Chromosome 1"/>
</dbReference>
<dbReference type="EMBL" id="LT158599">
    <property type="protein sequence ID" value="CVK33629.1"/>
    <property type="molecule type" value="Genomic_DNA"/>
</dbReference>
<dbReference type="GeneID" id="27138077"/>
<comment type="catalytic activity">
    <reaction evidence="3">
        <text>L-glutaminyl-[protein] + H2O = L-glutamyl-[protein] + NH4(+)</text>
        <dbReference type="Rhea" id="RHEA:16441"/>
        <dbReference type="Rhea" id="RHEA-COMP:10207"/>
        <dbReference type="Rhea" id="RHEA-COMP:10208"/>
        <dbReference type="ChEBI" id="CHEBI:15377"/>
        <dbReference type="ChEBI" id="CHEBI:28938"/>
        <dbReference type="ChEBI" id="CHEBI:29973"/>
        <dbReference type="ChEBI" id="CHEBI:30011"/>
        <dbReference type="EC" id="3.5.1.44"/>
    </reaction>
</comment>
<dbReference type="HAMAP" id="MF_01440">
    <property type="entry name" value="CheD"/>
    <property type="match status" value="1"/>
</dbReference>
<evidence type="ECO:0000256" key="3">
    <source>
        <dbReference type="HAMAP-Rule" id="MF_01440"/>
    </source>
</evidence>
<dbReference type="RefSeq" id="WP_062264731.1">
    <property type="nucleotide sequence ID" value="NZ_LT158599.1"/>
</dbReference>
<dbReference type="Gene3D" id="3.30.1330.200">
    <property type="match status" value="1"/>
</dbReference>
<keyword evidence="4" id="KW-0675">Receptor</keyword>
<reference evidence="4 6" key="1">
    <citation type="submission" date="2016-01" db="EMBL/GenBank/DDBJ databases">
        <authorList>
            <person name="Manzoor S."/>
        </authorList>
    </citation>
    <scope>NUCLEOTIDE SEQUENCE [LARGE SCALE GENOMIC DNA]</scope>
    <source>
        <strain evidence="4">Methanoculleus sp MAB1</strain>
    </source>
</reference>